<feature type="compositionally biased region" description="Pro residues" evidence="1">
    <location>
        <begin position="144"/>
        <end position="157"/>
    </location>
</feature>
<feature type="compositionally biased region" description="Polar residues" evidence="1">
    <location>
        <begin position="86"/>
        <end position="99"/>
    </location>
</feature>
<feature type="compositionally biased region" description="Basic and acidic residues" evidence="1">
    <location>
        <begin position="1"/>
        <end position="14"/>
    </location>
</feature>
<comment type="caution">
    <text evidence="2">The sequence shown here is derived from an EMBL/GenBank/DDBJ whole genome shotgun (WGS) entry which is preliminary data.</text>
</comment>
<protein>
    <submittedName>
        <fullName evidence="2">Uncharacterized protein</fullName>
    </submittedName>
</protein>
<feature type="compositionally biased region" description="Low complexity" evidence="1">
    <location>
        <begin position="130"/>
        <end position="143"/>
    </location>
</feature>
<sequence>MNSGRDGKGSRMHGDGSGVARVGSTGTDRQQSANTPSANLSSSPMSNLVPTFPSGSAAADADGGRKARFTPATVSSVPTEAAASQVHDSQVSLEPTQVHSSDREPAALDANTSTSSSVPSTDHVDHKSMSRSVPKVTVTVSRVPPSPPSHSPPLPPPARDDVTTTLFTLAPPPIESTAMLLPPSPSRSHCHSPALSSSSSSTSSLSAPSIDPSMPHPPSDSPPPLLPNIPDLPHELMDAILRMSILLPPTAPPNSPTLHPATHILERLLVIGDLSTPTYQCAMLRLPHASSMDTAASLGRTDVLTKRVALGLPVDPQSAYSAVAIDIACELGHVHVLEWFAANKLPLVRSSIALMSASLRAQVGVLEWWRARDTPADVDHPHSLPSVAGYSVWVASRVGEMRSVRWWAGYAMSLADRAVGDRVLVDVLDASLHAATFFGHVEVLEYWAQGWPNWVRHLVIPISESEWGARVPAFAKLEETAAAAAADGIAHDAADQRRPTFMLRWWQRLLGQVGDDQYYFRSAHSQARKDLVRGMQWWVHRGTTAVASEGDAPLVSEAALEHIKQACLRYAPPKVLRRMVREPQHGFLEEVGTSASMGVEEATEQADRVDGPDSGGG</sequence>
<evidence type="ECO:0000256" key="1">
    <source>
        <dbReference type="SAM" id="MobiDB-lite"/>
    </source>
</evidence>
<feature type="region of interest" description="Disordered" evidence="1">
    <location>
        <begin position="1"/>
        <end position="228"/>
    </location>
</feature>
<reference evidence="2 3" key="1">
    <citation type="submission" date="2016-07" db="EMBL/GenBank/DDBJ databases">
        <title>Pervasive Adenine N6-methylation of Active Genes in Fungi.</title>
        <authorList>
            <consortium name="DOE Joint Genome Institute"/>
            <person name="Mondo S.J."/>
            <person name="Dannebaum R.O."/>
            <person name="Kuo R.C."/>
            <person name="Labutti K."/>
            <person name="Haridas S."/>
            <person name="Kuo A."/>
            <person name="Salamov A."/>
            <person name="Ahrendt S.R."/>
            <person name="Lipzen A."/>
            <person name="Sullivan W."/>
            <person name="Andreopoulos W.B."/>
            <person name="Clum A."/>
            <person name="Lindquist E."/>
            <person name="Daum C."/>
            <person name="Ramamoorthy G.K."/>
            <person name="Gryganskyi A."/>
            <person name="Culley D."/>
            <person name="Magnuson J.K."/>
            <person name="James T.Y."/>
            <person name="O'Malley M.A."/>
            <person name="Stajich J.E."/>
            <person name="Spatafora J.W."/>
            <person name="Visel A."/>
            <person name="Grigoriev I.V."/>
        </authorList>
    </citation>
    <scope>NUCLEOTIDE SEQUENCE [LARGE SCALE GENOMIC DNA]</scope>
    <source>
        <strain evidence="2 3">PL171</strain>
    </source>
</reference>
<evidence type="ECO:0000313" key="2">
    <source>
        <dbReference type="EMBL" id="ORZ29499.1"/>
    </source>
</evidence>
<organism evidence="2 3">
    <name type="scientific">Catenaria anguillulae PL171</name>
    <dbReference type="NCBI Taxonomy" id="765915"/>
    <lineage>
        <taxon>Eukaryota</taxon>
        <taxon>Fungi</taxon>
        <taxon>Fungi incertae sedis</taxon>
        <taxon>Blastocladiomycota</taxon>
        <taxon>Blastocladiomycetes</taxon>
        <taxon>Blastocladiales</taxon>
        <taxon>Catenariaceae</taxon>
        <taxon>Catenaria</taxon>
    </lineage>
</organism>
<dbReference type="STRING" id="765915.A0A1Y2H4M1"/>
<name>A0A1Y2H4M1_9FUNG</name>
<accession>A0A1Y2H4M1</accession>
<dbReference type="EMBL" id="MCFL01000164">
    <property type="protein sequence ID" value="ORZ29499.1"/>
    <property type="molecule type" value="Genomic_DNA"/>
</dbReference>
<gene>
    <name evidence="2" type="ORF">BCR44DRAFT_50321</name>
</gene>
<evidence type="ECO:0000313" key="3">
    <source>
        <dbReference type="Proteomes" id="UP000193411"/>
    </source>
</evidence>
<dbReference type="Proteomes" id="UP000193411">
    <property type="component" value="Unassembled WGS sequence"/>
</dbReference>
<feature type="region of interest" description="Disordered" evidence="1">
    <location>
        <begin position="591"/>
        <end position="617"/>
    </location>
</feature>
<feature type="compositionally biased region" description="Low complexity" evidence="1">
    <location>
        <begin position="191"/>
        <end position="213"/>
    </location>
</feature>
<dbReference type="AlphaFoldDB" id="A0A1Y2H4M1"/>
<keyword evidence="3" id="KW-1185">Reference proteome</keyword>
<feature type="compositionally biased region" description="Pro residues" evidence="1">
    <location>
        <begin position="214"/>
        <end position="227"/>
    </location>
</feature>
<dbReference type="SUPFAM" id="SSF140860">
    <property type="entry name" value="Pseudo ankyrin repeat-like"/>
    <property type="match status" value="1"/>
</dbReference>
<feature type="compositionally biased region" description="Polar residues" evidence="1">
    <location>
        <begin position="110"/>
        <end position="120"/>
    </location>
</feature>
<feature type="compositionally biased region" description="Polar residues" evidence="1">
    <location>
        <begin position="24"/>
        <end position="49"/>
    </location>
</feature>
<proteinExistence type="predicted"/>